<dbReference type="Gene3D" id="3.40.30.10">
    <property type="entry name" value="Glutaredoxin"/>
    <property type="match status" value="1"/>
</dbReference>
<evidence type="ECO:0000313" key="4">
    <source>
        <dbReference type="EMBL" id="MCO4291853.1"/>
    </source>
</evidence>
<keyword evidence="1" id="KW-1015">Disulfide bond</keyword>
<proteinExistence type="predicted"/>
<dbReference type="InterPro" id="IPR013766">
    <property type="entry name" value="Thioredoxin_domain"/>
</dbReference>
<comment type="caution">
    <text evidence="4">The sequence shown here is derived from an EMBL/GenBank/DDBJ whole genome shotgun (WGS) entry which is preliminary data.</text>
</comment>
<dbReference type="RefSeq" id="WP_252586089.1">
    <property type="nucleotide sequence ID" value="NZ_JAMWYS010000009.1"/>
</dbReference>
<dbReference type="PROSITE" id="PS51352">
    <property type="entry name" value="THIOREDOXIN_2"/>
    <property type="match status" value="1"/>
</dbReference>
<dbReference type="InterPro" id="IPR036249">
    <property type="entry name" value="Thioredoxin-like_sf"/>
</dbReference>
<keyword evidence="2" id="KW-0676">Redox-active center</keyword>
<evidence type="ECO:0000259" key="3">
    <source>
        <dbReference type="PROSITE" id="PS51352"/>
    </source>
</evidence>
<dbReference type="Pfam" id="PF00085">
    <property type="entry name" value="Thioredoxin"/>
    <property type="match status" value="1"/>
</dbReference>
<name>A0A9X2F6Z2_9SPHI</name>
<reference evidence="4" key="1">
    <citation type="submission" date="2022-06" db="EMBL/GenBank/DDBJ databases">
        <title>Solitalea sp. MAHUQ-68 isolated from rhizospheric soil.</title>
        <authorList>
            <person name="Huq M.A."/>
        </authorList>
    </citation>
    <scope>NUCLEOTIDE SEQUENCE</scope>
    <source>
        <strain evidence="4">MAHUQ-68</strain>
    </source>
</reference>
<dbReference type="EMBL" id="JAMWYS010000009">
    <property type="protein sequence ID" value="MCO4291853.1"/>
    <property type="molecule type" value="Genomic_DNA"/>
</dbReference>
<evidence type="ECO:0000256" key="2">
    <source>
        <dbReference type="ARBA" id="ARBA00023284"/>
    </source>
</evidence>
<gene>
    <name evidence="4" type="ORF">NF867_03130</name>
</gene>
<dbReference type="Proteomes" id="UP001155182">
    <property type="component" value="Unassembled WGS sequence"/>
</dbReference>
<protein>
    <submittedName>
        <fullName evidence="4">Thioredoxin family protein</fullName>
    </submittedName>
</protein>
<dbReference type="PROSITE" id="PS00194">
    <property type="entry name" value="THIOREDOXIN_1"/>
    <property type="match status" value="1"/>
</dbReference>
<accession>A0A9X2F6Z2</accession>
<organism evidence="4 5">
    <name type="scientific">Solitalea agri</name>
    <dbReference type="NCBI Taxonomy" id="2953739"/>
    <lineage>
        <taxon>Bacteria</taxon>
        <taxon>Pseudomonadati</taxon>
        <taxon>Bacteroidota</taxon>
        <taxon>Sphingobacteriia</taxon>
        <taxon>Sphingobacteriales</taxon>
        <taxon>Sphingobacteriaceae</taxon>
        <taxon>Solitalea</taxon>
    </lineage>
</organism>
<sequence length="107" mass="12036">MAVVVSTDQDFKNTLDTNAKVIVKYYADWCGSCKLFSPKYKRLSNDERFTNVVFLDINAEENEAARKLAGVDNLPFFATFNQGELVESSASSKEEVVVKMIENLLSK</sequence>
<dbReference type="CDD" id="cd02947">
    <property type="entry name" value="TRX_family"/>
    <property type="match status" value="1"/>
</dbReference>
<dbReference type="AlphaFoldDB" id="A0A9X2F6Z2"/>
<dbReference type="SUPFAM" id="SSF52833">
    <property type="entry name" value="Thioredoxin-like"/>
    <property type="match status" value="1"/>
</dbReference>
<feature type="domain" description="Thioredoxin" evidence="3">
    <location>
        <begin position="1"/>
        <end position="106"/>
    </location>
</feature>
<keyword evidence="5" id="KW-1185">Reference proteome</keyword>
<evidence type="ECO:0000313" key="5">
    <source>
        <dbReference type="Proteomes" id="UP001155182"/>
    </source>
</evidence>
<evidence type="ECO:0000256" key="1">
    <source>
        <dbReference type="ARBA" id="ARBA00023157"/>
    </source>
</evidence>
<dbReference type="InterPro" id="IPR017937">
    <property type="entry name" value="Thioredoxin_CS"/>
</dbReference>
<dbReference type="PANTHER" id="PTHR46115">
    <property type="entry name" value="THIOREDOXIN-LIKE PROTEIN 1"/>
    <property type="match status" value="1"/>
</dbReference>